<proteinExistence type="predicted"/>
<protein>
    <submittedName>
        <fullName evidence="2">Uncharacterized protein</fullName>
    </submittedName>
</protein>
<organism evidence="2 3">
    <name type="scientific">Corvus moneduloides</name>
    <name type="common">New Caledonian crow</name>
    <dbReference type="NCBI Taxonomy" id="1196302"/>
    <lineage>
        <taxon>Eukaryota</taxon>
        <taxon>Metazoa</taxon>
        <taxon>Chordata</taxon>
        <taxon>Craniata</taxon>
        <taxon>Vertebrata</taxon>
        <taxon>Euteleostomi</taxon>
        <taxon>Archelosauria</taxon>
        <taxon>Archosauria</taxon>
        <taxon>Dinosauria</taxon>
        <taxon>Saurischia</taxon>
        <taxon>Theropoda</taxon>
        <taxon>Coelurosauria</taxon>
        <taxon>Aves</taxon>
        <taxon>Neognathae</taxon>
        <taxon>Neoaves</taxon>
        <taxon>Telluraves</taxon>
        <taxon>Australaves</taxon>
        <taxon>Passeriformes</taxon>
        <taxon>Corvoidea</taxon>
        <taxon>Corvidae</taxon>
        <taxon>Corvus</taxon>
    </lineage>
</organism>
<dbReference type="Proteomes" id="UP000694553">
    <property type="component" value="Unassembled WGS sequence"/>
</dbReference>
<evidence type="ECO:0000313" key="3">
    <source>
        <dbReference type="Proteomes" id="UP000694553"/>
    </source>
</evidence>
<sequence length="162" mass="17745">SPPSPLLQEPSAAAQHKGMKSSFHLLPTSPCKPDGEGGSDRLHCGTSLSQGGTAERARGRRHGEGAGTQDIFNAAPRTCSRHRQKVPDCQPSQEFRACELPGREPRREFSVPRFFPEGARRRLERPSRDESSCTVQEHPCSPQVWASSHPLQNITCSPIPSL</sequence>
<dbReference type="Ensembl" id="ENSCMUT00000020985.2">
    <property type="protein sequence ID" value="ENSCMUP00000019528.1"/>
    <property type="gene ID" value="ENSCMUG00000012071.2"/>
</dbReference>
<dbReference type="AlphaFoldDB" id="A0A8C3H167"/>
<feature type="compositionally biased region" description="Basic and acidic residues" evidence="1">
    <location>
        <begin position="33"/>
        <end position="43"/>
    </location>
</feature>
<evidence type="ECO:0000256" key="1">
    <source>
        <dbReference type="SAM" id="MobiDB-lite"/>
    </source>
</evidence>
<reference evidence="2" key="2">
    <citation type="submission" date="2025-08" db="UniProtKB">
        <authorList>
            <consortium name="Ensembl"/>
        </authorList>
    </citation>
    <scope>IDENTIFICATION</scope>
</reference>
<keyword evidence="3" id="KW-1185">Reference proteome</keyword>
<accession>A0A8C3H167</accession>
<reference evidence="2" key="3">
    <citation type="submission" date="2025-09" db="UniProtKB">
        <authorList>
            <consortium name="Ensembl"/>
        </authorList>
    </citation>
    <scope>IDENTIFICATION</scope>
</reference>
<name>A0A8C3H167_CORMO</name>
<feature type="region of interest" description="Disordered" evidence="1">
    <location>
        <begin position="1"/>
        <end position="71"/>
    </location>
</feature>
<evidence type="ECO:0000313" key="2">
    <source>
        <dbReference type="Ensembl" id="ENSCMUP00000019528.1"/>
    </source>
</evidence>
<reference evidence="3" key="1">
    <citation type="submission" date="2019-10" db="EMBL/GenBank/DDBJ databases">
        <title>Corvus moneduloides (New Caledonian crow) genome, bCorMon1, primary haplotype.</title>
        <authorList>
            <person name="Rutz C."/>
            <person name="Fungtammasan C."/>
            <person name="Mountcastle J."/>
            <person name="Formenti G."/>
            <person name="Chow W."/>
            <person name="Howe K."/>
            <person name="Steele M.P."/>
            <person name="Fernandes J."/>
            <person name="Gilbert M.T.P."/>
            <person name="Fedrigo O."/>
            <person name="Jarvis E.D."/>
            <person name="Gemmell N."/>
        </authorList>
    </citation>
    <scope>NUCLEOTIDE SEQUENCE [LARGE SCALE GENOMIC DNA]</scope>
</reference>